<comment type="caution">
    <text evidence="10">The sequence shown here is derived from an EMBL/GenBank/DDBJ whole genome shotgun (WGS) entry which is preliminary data.</text>
</comment>
<name>A0ABP1G9M8_9CHLO</name>
<evidence type="ECO:0000313" key="11">
    <source>
        <dbReference type="Proteomes" id="UP001497392"/>
    </source>
</evidence>
<keyword evidence="4" id="KW-0802">TPR repeat</keyword>
<dbReference type="Pfam" id="PF00254">
    <property type="entry name" value="FKBP_C"/>
    <property type="match status" value="3"/>
</dbReference>
<feature type="domain" description="PPIase FKBP-type" evidence="9">
    <location>
        <begin position="58"/>
        <end position="146"/>
    </location>
</feature>
<feature type="region of interest" description="Disordered" evidence="8">
    <location>
        <begin position="546"/>
        <end position="627"/>
    </location>
</feature>
<proteinExistence type="predicted"/>
<evidence type="ECO:0000256" key="6">
    <source>
        <dbReference type="ARBA" id="ARBA00023235"/>
    </source>
</evidence>
<dbReference type="Gene3D" id="3.10.50.40">
    <property type="match status" value="3"/>
</dbReference>
<feature type="region of interest" description="Disordered" evidence="8">
    <location>
        <begin position="1"/>
        <end position="34"/>
    </location>
</feature>
<evidence type="ECO:0000259" key="9">
    <source>
        <dbReference type="PROSITE" id="PS50059"/>
    </source>
</evidence>
<dbReference type="InterPro" id="IPR046357">
    <property type="entry name" value="PPIase_dom_sf"/>
</dbReference>
<dbReference type="InterPro" id="IPR019734">
    <property type="entry name" value="TPR_rpt"/>
</dbReference>
<keyword evidence="3" id="KW-0677">Repeat</keyword>
<dbReference type="InterPro" id="IPR011990">
    <property type="entry name" value="TPR-like_helical_dom_sf"/>
</dbReference>
<evidence type="ECO:0000256" key="2">
    <source>
        <dbReference type="ARBA" id="ARBA00013194"/>
    </source>
</evidence>
<keyword evidence="5 7" id="KW-0697">Rotamase</keyword>
<feature type="domain" description="PPIase FKBP-type" evidence="9">
    <location>
        <begin position="174"/>
        <end position="259"/>
    </location>
</feature>
<evidence type="ECO:0000313" key="10">
    <source>
        <dbReference type="EMBL" id="CAL5228807.1"/>
    </source>
</evidence>
<feature type="compositionally biased region" description="Basic and acidic residues" evidence="8">
    <location>
        <begin position="564"/>
        <end position="576"/>
    </location>
</feature>
<organism evidence="10 11">
    <name type="scientific">Coccomyxa viridis</name>
    <dbReference type="NCBI Taxonomy" id="1274662"/>
    <lineage>
        <taxon>Eukaryota</taxon>
        <taxon>Viridiplantae</taxon>
        <taxon>Chlorophyta</taxon>
        <taxon>core chlorophytes</taxon>
        <taxon>Trebouxiophyceae</taxon>
        <taxon>Trebouxiophyceae incertae sedis</taxon>
        <taxon>Coccomyxaceae</taxon>
        <taxon>Coccomyxa</taxon>
    </lineage>
</organism>
<comment type="catalytic activity">
    <reaction evidence="1 7">
        <text>[protein]-peptidylproline (omega=180) = [protein]-peptidylproline (omega=0)</text>
        <dbReference type="Rhea" id="RHEA:16237"/>
        <dbReference type="Rhea" id="RHEA-COMP:10747"/>
        <dbReference type="Rhea" id="RHEA-COMP:10748"/>
        <dbReference type="ChEBI" id="CHEBI:83833"/>
        <dbReference type="ChEBI" id="CHEBI:83834"/>
        <dbReference type="EC" id="5.2.1.8"/>
    </reaction>
</comment>
<keyword evidence="6 7" id="KW-0413">Isomerase</keyword>
<accession>A0ABP1G9M8</accession>
<keyword evidence="11" id="KW-1185">Reference proteome</keyword>
<evidence type="ECO:0000256" key="1">
    <source>
        <dbReference type="ARBA" id="ARBA00000971"/>
    </source>
</evidence>
<evidence type="ECO:0000256" key="7">
    <source>
        <dbReference type="PROSITE-ProRule" id="PRU00277"/>
    </source>
</evidence>
<evidence type="ECO:0000256" key="5">
    <source>
        <dbReference type="ARBA" id="ARBA00023110"/>
    </source>
</evidence>
<gene>
    <name evidence="10" type="primary">g12006</name>
    <name evidence="10" type="ORF">VP750_LOCUS10713</name>
</gene>
<feature type="compositionally biased region" description="Basic and acidic residues" evidence="8">
    <location>
        <begin position="603"/>
        <end position="613"/>
    </location>
</feature>
<dbReference type="EC" id="5.2.1.8" evidence="2 7"/>
<feature type="compositionally biased region" description="Acidic residues" evidence="8">
    <location>
        <begin position="1"/>
        <end position="26"/>
    </location>
</feature>
<dbReference type="SUPFAM" id="SSF54534">
    <property type="entry name" value="FKBP-like"/>
    <property type="match status" value="3"/>
</dbReference>
<dbReference type="SMART" id="SM00028">
    <property type="entry name" value="TPR"/>
    <property type="match status" value="3"/>
</dbReference>
<dbReference type="Proteomes" id="UP001497392">
    <property type="component" value="Unassembled WGS sequence"/>
</dbReference>
<dbReference type="PANTHER" id="PTHR46512:SF9">
    <property type="entry name" value="PEPTIDYLPROLYL ISOMERASE"/>
    <property type="match status" value="1"/>
</dbReference>
<sequence>MADPSDDIEVPGLGAEDDPMADDMPDVDVKKEKDLTGDGGLIKKIITEGSGWETPSKGDSVTVHYHGTLEDGSVFDSSRDRGDPFVFTIGQGQVIKGWDQGVITMKRGEKALLTCKSDYAYGEAGSPPKIPPKATLHFEVELLSWKSIKDIAGDGGIIKTIETEGKGWEKPKDKDEALVKYAVRATGSSTAVVASPEEGAVVQVGSGQPLKAFPVALKSMKQGEKASLKIKPEYGFASPHEGVPEGAELEADLELVTIRKVEDVTDDGKVVTKLVRKGKDYKRPNEGATVKVAYTGRIGGPNGPVFEEHSKESPLEFVTDEDAVVEGLDMAVMKHNEDEAFEVTVAPEYGFGDREEKRALATVPPNSQLHYAVEILEVQKAKESWDLSNEDKVELAKKRKEQGNALFKAGKWARAIAKYKSAADTVGYDKDFSEELKKECAAIKKSADLNKAAASLKLHNYRDAIAAASKVLEAEPGNVKALYRRAQGHLAEQDLVEAELDIRAALLVEPNNKDVRALKLRYKKEAAAANAKDKAMYQRAFQKLAKMPDTEPKAPQAAPEMTEADSKPEPESHPIDIMDSAASEALLIDEEQPAAADTPAENGHLHAGEKDTLEAAPVVPQRTAVES</sequence>
<evidence type="ECO:0000256" key="8">
    <source>
        <dbReference type="SAM" id="MobiDB-lite"/>
    </source>
</evidence>
<reference evidence="10 11" key="1">
    <citation type="submission" date="2024-06" db="EMBL/GenBank/DDBJ databases">
        <authorList>
            <person name="Kraege A."/>
            <person name="Thomma B."/>
        </authorList>
    </citation>
    <scope>NUCLEOTIDE SEQUENCE [LARGE SCALE GENOMIC DNA]</scope>
</reference>
<dbReference type="InterPro" id="IPR001179">
    <property type="entry name" value="PPIase_FKBP_dom"/>
</dbReference>
<dbReference type="EMBL" id="CAXHTA020000019">
    <property type="protein sequence ID" value="CAL5228807.1"/>
    <property type="molecule type" value="Genomic_DNA"/>
</dbReference>
<evidence type="ECO:0000256" key="3">
    <source>
        <dbReference type="ARBA" id="ARBA00022737"/>
    </source>
</evidence>
<dbReference type="PROSITE" id="PS50059">
    <property type="entry name" value="FKBP_PPIASE"/>
    <property type="match status" value="3"/>
</dbReference>
<evidence type="ECO:0000256" key="4">
    <source>
        <dbReference type="ARBA" id="ARBA00022803"/>
    </source>
</evidence>
<protein>
    <recommendedName>
        <fullName evidence="2 7">peptidylprolyl isomerase</fullName>
        <ecNumber evidence="2 7">5.2.1.8</ecNumber>
    </recommendedName>
</protein>
<dbReference type="Gene3D" id="1.25.40.10">
    <property type="entry name" value="Tetratricopeptide repeat domain"/>
    <property type="match status" value="1"/>
</dbReference>
<dbReference type="SUPFAM" id="SSF48452">
    <property type="entry name" value="TPR-like"/>
    <property type="match status" value="1"/>
</dbReference>
<dbReference type="InterPro" id="IPR050754">
    <property type="entry name" value="FKBP4/5/8-like"/>
</dbReference>
<feature type="domain" description="PPIase FKBP-type" evidence="9">
    <location>
        <begin position="287"/>
        <end position="379"/>
    </location>
</feature>
<dbReference type="PANTHER" id="PTHR46512">
    <property type="entry name" value="PEPTIDYLPROLYL ISOMERASE"/>
    <property type="match status" value="1"/>
</dbReference>